<proteinExistence type="predicted"/>
<keyword evidence="2" id="KW-1185">Reference proteome</keyword>
<feature type="non-terminal residue" evidence="1">
    <location>
        <position position="1"/>
    </location>
</feature>
<dbReference type="Proteomes" id="UP000265520">
    <property type="component" value="Unassembled WGS sequence"/>
</dbReference>
<comment type="caution">
    <text evidence="1">The sequence shown here is derived from an EMBL/GenBank/DDBJ whole genome shotgun (WGS) entry which is preliminary data.</text>
</comment>
<sequence length="72" mass="7985">SGKNGFWAWPGPNSRAEPQIWPCVAKRRLASLSEGFEYSLSEGQVAERGSSLFVAWKWKFVCLISLGLAVAR</sequence>
<organism evidence="1 2">
    <name type="scientific">Trifolium medium</name>
    <dbReference type="NCBI Taxonomy" id="97028"/>
    <lineage>
        <taxon>Eukaryota</taxon>
        <taxon>Viridiplantae</taxon>
        <taxon>Streptophyta</taxon>
        <taxon>Embryophyta</taxon>
        <taxon>Tracheophyta</taxon>
        <taxon>Spermatophyta</taxon>
        <taxon>Magnoliopsida</taxon>
        <taxon>eudicotyledons</taxon>
        <taxon>Gunneridae</taxon>
        <taxon>Pentapetalae</taxon>
        <taxon>rosids</taxon>
        <taxon>fabids</taxon>
        <taxon>Fabales</taxon>
        <taxon>Fabaceae</taxon>
        <taxon>Papilionoideae</taxon>
        <taxon>50 kb inversion clade</taxon>
        <taxon>NPAAA clade</taxon>
        <taxon>Hologalegina</taxon>
        <taxon>IRL clade</taxon>
        <taxon>Trifolieae</taxon>
        <taxon>Trifolium</taxon>
    </lineage>
</organism>
<dbReference type="EMBL" id="LXQA010380933">
    <property type="protein sequence ID" value="MCI48059.1"/>
    <property type="molecule type" value="Genomic_DNA"/>
</dbReference>
<accession>A0A392SHE5</accession>
<evidence type="ECO:0000313" key="1">
    <source>
        <dbReference type="EMBL" id="MCI48059.1"/>
    </source>
</evidence>
<evidence type="ECO:0000313" key="2">
    <source>
        <dbReference type="Proteomes" id="UP000265520"/>
    </source>
</evidence>
<reference evidence="1 2" key="1">
    <citation type="journal article" date="2018" name="Front. Plant Sci.">
        <title>Red Clover (Trifolium pratense) and Zigzag Clover (T. medium) - A Picture of Genomic Similarities and Differences.</title>
        <authorList>
            <person name="Dluhosova J."/>
            <person name="Istvanek J."/>
            <person name="Nedelnik J."/>
            <person name="Repkova J."/>
        </authorList>
    </citation>
    <scope>NUCLEOTIDE SEQUENCE [LARGE SCALE GENOMIC DNA]</scope>
    <source>
        <strain evidence="2">cv. 10/8</strain>
        <tissue evidence="1">Leaf</tissue>
    </source>
</reference>
<name>A0A392SHE5_9FABA</name>
<protein>
    <submittedName>
        <fullName evidence="1">Uncharacterized protein</fullName>
    </submittedName>
</protein>
<dbReference type="AlphaFoldDB" id="A0A392SHE5"/>